<evidence type="ECO:0000256" key="5">
    <source>
        <dbReference type="ARBA" id="ARBA00022679"/>
    </source>
</evidence>
<accession>A0A0X8F7K3</accession>
<dbReference type="InterPro" id="IPR050890">
    <property type="entry name" value="PTS_EIIA_component"/>
</dbReference>
<evidence type="ECO:0000256" key="3">
    <source>
        <dbReference type="ARBA" id="ARBA00022448"/>
    </source>
</evidence>
<dbReference type="Proteomes" id="UP000234775">
    <property type="component" value="Unassembled WGS sequence"/>
</dbReference>
<dbReference type="EMBL" id="LSCQ01000018">
    <property type="protein sequence ID" value="KXB37840.1"/>
    <property type="molecule type" value="Genomic_DNA"/>
</dbReference>
<evidence type="ECO:0000256" key="2">
    <source>
        <dbReference type="ARBA" id="ARBA00004651"/>
    </source>
</evidence>
<dbReference type="STRING" id="87541.AWM71_02640"/>
<dbReference type="PROSITE" id="PS51093">
    <property type="entry name" value="PTS_EIIA_TYPE_1"/>
    <property type="match status" value="1"/>
</dbReference>
<keyword evidence="4 10" id="KW-0762">Sugar transport</keyword>
<keyword evidence="5 9" id="KW-0808">Transferase</keyword>
<keyword evidence="3" id="KW-0813">Transport</keyword>
<evidence type="ECO:0000256" key="6">
    <source>
        <dbReference type="ARBA" id="ARBA00022683"/>
    </source>
</evidence>
<dbReference type="RefSeq" id="WP_060776539.1">
    <property type="nucleotide sequence ID" value="NZ_CP014159.1"/>
</dbReference>
<dbReference type="GO" id="GO:0005737">
    <property type="term" value="C:cytoplasm"/>
    <property type="evidence" value="ECO:0007669"/>
    <property type="project" value="UniProtKB-SubCell"/>
</dbReference>
<gene>
    <name evidence="10" type="ORF">CYJ27_00685</name>
    <name evidence="9" type="ORF">HMPREF3187_00317</name>
</gene>
<reference evidence="9 11" key="1">
    <citation type="submission" date="2016-01" db="EMBL/GenBank/DDBJ databases">
        <authorList>
            <person name="Oliw E.H."/>
        </authorList>
    </citation>
    <scope>NUCLEOTIDE SEQUENCE [LARGE SCALE GENOMIC DNA]</scope>
    <source>
        <strain evidence="9 11">KA00635</strain>
    </source>
</reference>
<dbReference type="SUPFAM" id="SSF51261">
    <property type="entry name" value="Duplicated hybrid motif"/>
    <property type="match status" value="1"/>
</dbReference>
<dbReference type="KEGG" id="acg:AWM71_02640"/>
<evidence type="ECO:0000313" key="11">
    <source>
        <dbReference type="Proteomes" id="UP000070422"/>
    </source>
</evidence>
<dbReference type="Pfam" id="PF00358">
    <property type="entry name" value="PTS_EIIA_1"/>
    <property type="match status" value="1"/>
</dbReference>
<dbReference type="EMBL" id="PKGZ01000001">
    <property type="protein sequence ID" value="PKY91989.1"/>
    <property type="molecule type" value="Genomic_DNA"/>
</dbReference>
<dbReference type="GO" id="GO:0009401">
    <property type="term" value="P:phosphoenolpyruvate-dependent sugar phosphotransferase system"/>
    <property type="evidence" value="ECO:0007669"/>
    <property type="project" value="UniProtKB-KW"/>
</dbReference>
<dbReference type="GO" id="GO:0016301">
    <property type="term" value="F:kinase activity"/>
    <property type="evidence" value="ECO:0007669"/>
    <property type="project" value="UniProtKB-KW"/>
</dbReference>
<reference evidence="10 12" key="2">
    <citation type="submission" date="2017-12" db="EMBL/GenBank/DDBJ databases">
        <title>Phylogenetic diversity of female urinary microbiome.</title>
        <authorList>
            <person name="Thomas-White K."/>
            <person name="Wolfe A.J."/>
        </authorList>
    </citation>
    <scope>NUCLEOTIDE SEQUENCE [LARGE SCALE GENOMIC DNA]</scope>
    <source>
        <strain evidence="10 12">UMB0844</strain>
    </source>
</reference>
<dbReference type="PANTHER" id="PTHR45008:SF1">
    <property type="entry name" value="PTS SYSTEM GLUCOSE-SPECIFIC EIIA COMPONENT"/>
    <property type="match status" value="1"/>
</dbReference>
<dbReference type="FunFam" id="2.70.70.10:FF:000001">
    <property type="entry name" value="PTS system glucose-specific IIA component"/>
    <property type="match status" value="1"/>
</dbReference>
<keyword evidence="12" id="KW-1185">Reference proteome</keyword>
<organism evidence="10 12">
    <name type="scientific">Aerococcus christensenii</name>
    <dbReference type="NCBI Taxonomy" id="87541"/>
    <lineage>
        <taxon>Bacteria</taxon>
        <taxon>Bacillati</taxon>
        <taxon>Bacillota</taxon>
        <taxon>Bacilli</taxon>
        <taxon>Lactobacillales</taxon>
        <taxon>Aerococcaceae</taxon>
        <taxon>Aerococcus</taxon>
    </lineage>
</organism>
<dbReference type="PANTHER" id="PTHR45008">
    <property type="entry name" value="PTS SYSTEM GLUCOSE-SPECIFIC EIIA COMPONENT"/>
    <property type="match status" value="1"/>
</dbReference>
<dbReference type="GO" id="GO:0005886">
    <property type="term" value="C:plasma membrane"/>
    <property type="evidence" value="ECO:0007669"/>
    <property type="project" value="UniProtKB-SubCell"/>
</dbReference>
<dbReference type="OrthoDB" id="9769191at2"/>
<keyword evidence="7" id="KW-0418">Kinase</keyword>
<sequence>MFEFLKRKKEEPKKVNVRAFVEGDFVPLEEVSDPVFAQKMLGDGFALEPTDGRVKAPIAGRVNTVFPTKHAIGITTDDGIEVLLHLGFDTVNLEGKPFSSNVKEGDRVEVGDLLSTMDVEMIRQSEEASTTCALVFTNGQDKIANLDYEASGHVQVSDIVCTVTLK</sequence>
<dbReference type="Gene3D" id="2.70.70.10">
    <property type="entry name" value="Glucose Permease (Domain IIA)"/>
    <property type="match status" value="1"/>
</dbReference>
<dbReference type="InterPro" id="IPR011055">
    <property type="entry name" value="Dup_hybrid_motif"/>
</dbReference>
<evidence type="ECO:0000313" key="12">
    <source>
        <dbReference type="Proteomes" id="UP000234775"/>
    </source>
</evidence>
<evidence type="ECO:0000259" key="8">
    <source>
        <dbReference type="PROSITE" id="PS51093"/>
    </source>
</evidence>
<comment type="subcellular location">
    <subcellularLocation>
        <location evidence="2">Cell membrane</location>
        <topology evidence="2">Multi-pass membrane protein</topology>
    </subcellularLocation>
    <subcellularLocation>
        <location evidence="1">Cytoplasm</location>
    </subcellularLocation>
</comment>
<name>A0A0X8F7K3_9LACT</name>
<dbReference type="AlphaFoldDB" id="A0A0X8F7K3"/>
<feature type="domain" description="PTS EIIA type-1" evidence="8">
    <location>
        <begin position="33"/>
        <end position="138"/>
    </location>
</feature>
<evidence type="ECO:0000256" key="7">
    <source>
        <dbReference type="ARBA" id="ARBA00022777"/>
    </source>
</evidence>
<comment type="caution">
    <text evidence="10">The sequence shown here is derived from an EMBL/GenBank/DDBJ whole genome shotgun (WGS) entry which is preliminary data.</text>
</comment>
<protein>
    <submittedName>
        <fullName evidence="10">PTS glucose transporter subunit IIABC</fullName>
    </submittedName>
    <submittedName>
        <fullName evidence="9">Putative glucose-specific phosphotransferase enzyme IIA component</fullName>
    </submittedName>
</protein>
<dbReference type="PATRIC" id="fig|87541.4.peg.317"/>
<evidence type="ECO:0000256" key="1">
    <source>
        <dbReference type="ARBA" id="ARBA00004496"/>
    </source>
</evidence>
<evidence type="ECO:0000313" key="9">
    <source>
        <dbReference type="EMBL" id="KXB37840.1"/>
    </source>
</evidence>
<dbReference type="PROSITE" id="PS00371">
    <property type="entry name" value="PTS_EIIA_TYPE_1_HIS"/>
    <property type="match status" value="1"/>
</dbReference>
<dbReference type="Proteomes" id="UP000070422">
    <property type="component" value="Unassembled WGS sequence"/>
</dbReference>
<keyword evidence="6" id="KW-0598">Phosphotransferase system</keyword>
<dbReference type="NCBIfam" id="TIGR00830">
    <property type="entry name" value="PTBA"/>
    <property type="match status" value="1"/>
</dbReference>
<dbReference type="InterPro" id="IPR001127">
    <property type="entry name" value="PTS_EIIA_1_perm"/>
</dbReference>
<evidence type="ECO:0000256" key="4">
    <source>
        <dbReference type="ARBA" id="ARBA00022597"/>
    </source>
</evidence>
<evidence type="ECO:0000313" key="10">
    <source>
        <dbReference type="EMBL" id="PKY91989.1"/>
    </source>
</evidence>
<proteinExistence type="predicted"/>